<dbReference type="Proteomes" id="UP000295398">
    <property type="component" value="Segment"/>
</dbReference>
<accession>A0A482IHP1</accession>
<feature type="coiled-coil region" evidence="1">
    <location>
        <begin position="130"/>
        <end position="157"/>
    </location>
</feature>
<evidence type="ECO:0000256" key="1">
    <source>
        <dbReference type="SAM" id="Coils"/>
    </source>
</evidence>
<gene>
    <name evidence="2" type="ORF">DERBICUS_95</name>
</gene>
<sequence>MELIMFKFEAIDVLHDIDRNALHNNFAVNWEALDKAGFRFDAYRGLKDGTEYLLIVAGRNVGMITRTNGVVEAVRVAEDAQSRFALETLIEKNLDWRFYEPNNLSYTVQKPRAFLARLFGKKAPNVGALKEEVNAKLKTAQEQLAKAKEELSKDNTAEAAAAVAQVEELTQVVQAMSDDVNSPEVLAAETKSETKRTLGMAVAAVNHNGMTSRERIMAMRALLELEEYADDPQMNTLRANLAMPPVVRPEPPVEVTVIVVEATAPAAEAEVQN</sequence>
<keyword evidence="1" id="KW-0175">Coiled coil</keyword>
<dbReference type="EMBL" id="MK514282">
    <property type="protein sequence ID" value="QBP07521.1"/>
    <property type="molecule type" value="Genomic_DNA"/>
</dbReference>
<reference evidence="2 3" key="1">
    <citation type="submission" date="2019-02" db="EMBL/GenBank/DDBJ databases">
        <authorList>
            <person name="Webb C.J."/>
            <person name="Sharma R."/>
            <person name="Berg J.A."/>
            <person name="Payne A.M."/>
            <person name="Fajardo C.P."/>
            <person name="Breakwell D.P."/>
            <person name="Hope S."/>
            <person name="Grose J.H."/>
        </authorList>
    </citation>
    <scope>NUCLEOTIDE SEQUENCE [LARGE SCALE GENOMIC DNA]</scope>
</reference>
<proteinExistence type="predicted"/>
<organism evidence="2 3">
    <name type="scientific">Erwinia phage Derbicus</name>
    <dbReference type="NCBI Taxonomy" id="2530027"/>
    <lineage>
        <taxon>Viruses</taxon>
        <taxon>Duplodnaviria</taxon>
        <taxon>Heunggongvirae</taxon>
        <taxon>Uroviricota</taxon>
        <taxon>Caudoviricetes</taxon>
        <taxon>Chimalliviridae</taxon>
        <taxon>Derbicusvirus</taxon>
        <taxon>Derbicusvirus derbicus</taxon>
    </lineage>
</organism>
<evidence type="ECO:0000313" key="2">
    <source>
        <dbReference type="EMBL" id="QBP07521.1"/>
    </source>
</evidence>
<keyword evidence="3" id="KW-1185">Reference proteome</keyword>
<evidence type="ECO:0000313" key="3">
    <source>
        <dbReference type="Proteomes" id="UP000295398"/>
    </source>
</evidence>
<protein>
    <submittedName>
        <fullName evidence="2">Uncharacterized protein</fullName>
    </submittedName>
</protein>
<name>A0A482IHP1_9CAUD</name>